<evidence type="ECO:0008006" key="4">
    <source>
        <dbReference type="Google" id="ProtNLM"/>
    </source>
</evidence>
<dbReference type="RefSeq" id="WP_220336301.1">
    <property type="nucleotide sequence ID" value="NZ_JAEUAK010000008.1"/>
</dbReference>
<sequence>MASTTGRDAIEGMDEIRDVNEPAPAPEREKTSEQEKADQHAKAEGFASEAAYEDYLHAVAEDAPIEEIVVDVERAAAREELERQIEEVRYEIGNLRARLHNIRHQAGSVVEENIRWADASAHAQLGDYPWLKLSGAMLLAFFTGKALQRLPFGSLVTAAAPLLIAAARERGR</sequence>
<accession>A0ABS7GY97</accession>
<evidence type="ECO:0000313" key="3">
    <source>
        <dbReference type="Proteomes" id="UP000717752"/>
    </source>
</evidence>
<organism evidence="2 3">
    <name type="scientific">Rhizobium mesosinicum</name>
    <dbReference type="NCBI Taxonomy" id="335017"/>
    <lineage>
        <taxon>Bacteria</taxon>
        <taxon>Pseudomonadati</taxon>
        <taxon>Pseudomonadota</taxon>
        <taxon>Alphaproteobacteria</taxon>
        <taxon>Hyphomicrobiales</taxon>
        <taxon>Rhizobiaceae</taxon>
        <taxon>Rhizobium/Agrobacterium group</taxon>
        <taxon>Rhizobium</taxon>
    </lineage>
</organism>
<keyword evidence="3" id="KW-1185">Reference proteome</keyword>
<dbReference type="EMBL" id="JAEUAK010000008">
    <property type="protein sequence ID" value="MBW9054963.1"/>
    <property type="molecule type" value="Genomic_DNA"/>
</dbReference>
<dbReference type="Proteomes" id="UP000717752">
    <property type="component" value="Unassembled WGS sequence"/>
</dbReference>
<feature type="region of interest" description="Disordered" evidence="1">
    <location>
        <begin position="1"/>
        <end position="44"/>
    </location>
</feature>
<proteinExistence type="predicted"/>
<comment type="caution">
    <text evidence="2">The sequence shown here is derived from an EMBL/GenBank/DDBJ whole genome shotgun (WGS) entry which is preliminary data.</text>
</comment>
<reference evidence="2 3" key="1">
    <citation type="journal article" date="2021" name="MBio">
        <title>Poor Competitiveness of Bradyrhizobium in Pigeon Pea Root Colonization in Indian Soils.</title>
        <authorList>
            <person name="Chalasani D."/>
            <person name="Basu A."/>
            <person name="Pullabhotla S.V.S.R.N."/>
            <person name="Jorrin B."/>
            <person name="Neal A.L."/>
            <person name="Poole P.S."/>
            <person name="Podile A.R."/>
            <person name="Tkacz A."/>
        </authorList>
    </citation>
    <scope>NUCLEOTIDE SEQUENCE [LARGE SCALE GENOMIC DNA]</scope>
    <source>
        <strain evidence="2 3">HU56</strain>
    </source>
</reference>
<evidence type="ECO:0000313" key="2">
    <source>
        <dbReference type="EMBL" id="MBW9054963.1"/>
    </source>
</evidence>
<gene>
    <name evidence="2" type="ORF">JNB85_21410</name>
</gene>
<feature type="compositionally biased region" description="Basic and acidic residues" evidence="1">
    <location>
        <begin position="8"/>
        <end position="43"/>
    </location>
</feature>
<protein>
    <recommendedName>
        <fullName evidence="4">DUF3618 domain-containing protein</fullName>
    </recommendedName>
</protein>
<name>A0ABS7GY97_9HYPH</name>
<evidence type="ECO:0000256" key="1">
    <source>
        <dbReference type="SAM" id="MobiDB-lite"/>
    </source>
</evidence>